<organism evidence="1 2">
    <name type="scientific">Candidatus Methanogaster sp</name>
    <dbReference type="NCBI Taxonomy" id="3386292"/>
    <lineage>
        <taxon>Archaea</taxon>
        <taxon>Methanobacteriati</taxon>
        <taxon>Methanobacteriota</taxon>
        <taxon>Stenosarchaea group</taxon>
        <taxon>Methanomicrobia</taxon>
        <taxon>Methanosarcinales</taxon>
        <taxon>ANME-2 cluster</taxon>
        <taxon>Candidatus Methanogasteraceae</taxon>
        <taxon>Candidatus Methanogaster</taxon>
    </lineage>
</organism>
<sequence>MDNFDIEFRIRPRPVNKELVSDLVEAVTTLGSVYDEKMGYWSDNDDRGPFGGRSLEEAIEVVSTDQGAIWFLYNDMGYSLAIRPQPVEKSKLGYIGMWINHVNLDPSYTEYRLGEKGALDECLRNAEQFVEIAKAVWNVLEPKPIYGLGDYDIDYWMTSPTDEEILNLKVEPHIFMLNFYGPELIEKFGKEKLLPMPAYRVEELKDGIMFFRSPLPHKCGYGAGLGNYEEICEHFGWKTYFVYIFDMNMFKPSVTEYGIRKTEFRNINALKKYLKRDMDKFRKKVEGGRVFVILKKPSGKPVPYHMKEMERWVRDEMGAEVADIVW</sequence>
<comment type="caution">
    <text evidence="1">The sequence shown here is derived from an EMBL/GenBank/DDBJ whole genome shotgun (WGS) entry which is preliminary data.</text>
</comment>
<dbReference type="Proteomes" id="UP000248329">
    <property type="component" value="Unassembled WGS sequence"/>
</dbReference>
<gene>
    <name evidence="1" type="ORF">C4B59_17620</name>
</gene>
<protein>
    <submittedName>
        <fullName evidence="1">Uncharacterized protein</fullName>
    </submittedName>
</protein>
<evidence type="ECO:0000313" key="2">
    <source>
        <dbReference type="Proteomes" id="UP000248329"/>
    </source>
</evidence>
<proteinExistence type="predicted"/>
<evidence type="ECO:0000313" key="1">
    <source>
        <dbReference type="EMBL" id="PXF55046.1"/>
    </source>
</evidence>
<name>A0AC61KXP3_9EURY</name>
<reference evidence="1" key="1">
    <citation type="submission" date="2018-01" db="EMBL/GenBank/DDBJ databases">
        <authorList>
            <person name="Krukenberg V."/>
        </authorList>
    </citation>
    <scope>NUCLEOTIDE SEQUENCE</scope>
    <source>
        <strain evidence="1">E20ANME2</strain>
    </source>
</reference>
<dbReference type="EMBL" id="PQXF01000141">
    <property type="protein sequence ID" value="PXF55046.1"/>
    <property type="molecule type" value="Genomic_DNA"/>
</dbReference>
<accession>A0AC61KXP3</accession>